<organism evidence="1 2">
    <name type="scientific">Hydra vulgaris</name>
    <name type="common">Hydra</name>
    <name type="synonym">Hydra attenuata</name>
    <dbReference type="NCBI Taxonomy" id="6087"/>
    <lineage>
        <taxon>Eukaryota</taxon>
        <taxon>Metazoa</taxon>
        <taxon>Cnidaria</taxon>
        <taxon>Hydrozoa</taxon>
        <taxon>Hydroidolina</taxon>
        <taxon>Anthoathecata</taxon>
        <taxon>Aplanulata</taxon>
        <taxon>Hydridae</taxon>
        <taxon>Hydra</taxon>
    </lineage>
</organism>
<name>A0ABM4DA21_HYDVU</name>
<sequence>MSLDNFLKLQILLLQLFSLTFGMLYFFDDSDDHLLKRNNLIATFASWGKRYYVIFKLKPLSYSYNYENVIHFTIGDDYSRYGDRNPGVWFSSDLSGKLLIYCSANGYIEYFYSPPLPLNSWSTIQICQDIVDGSYLISAYVNGKLVQSIVNKMPQIFENVLVYAADPWFIANDGYIKDLKVITGNDKLIEDLKEYALIKNNLVATLPLLEKTYSVSFKVKPNVFNTVTSVIHLTIGGDYGFYGYRTPGVWLTGEGKMKIYSSVNGNYDYYILTEPLYLNEWSSIRISQFQFNKIYMYAVYLNGNNIHIIENTQPEAFTNVNVYGANPWHNAQNGLLKDLRIINGNEETCGLKTMLSSSIQNEEIHIKINLTTNCECYLQNVALYLQPDKLLIFKRFSWDESSLNDSYVEIDGMFIFVDVPKLSKDLPAWFSAIFVSVKNLNGRINGSMEGHSKWSYCYGDPVFKFNQLNFNVPIIERFIKPVVKINPILSYNQTNQTILHMKTYQFVCTNMQKRQPSPCYQREISTGIVTFLSILLLNVFGYDSVNNVIYGRTHRSNLIEMNLNNRKPLIITKERCSKIKACQTFISEN</sequence>
<evidence type="ECO:0000313" key="2">
    <source>
        <dbReference type="RefSeq" id="XP_065671187.1"/>
    </source>
</evidence>
<proteinExistence type="predicted"/>
<dbReference type="GeneID" id="136089268"/>
<dbReference type="SUPFAM" id="SSF49899">
    <property type="entry name" value="Concanavalin A-like lectins/glucanases"/>
    <property type="match status" value="1"/>
</dbReference>
<dbReference type="InterPro" id="IPR013320">
    <property type="entry name" value="ConA-like_dom_sf"/>
</dbReference>
<accession>A0ABM4DA21</accession>
<dbReference type="RefSeq" id="XP_065671187.1">
    <property type="nucleotide sequence ID" value="XM_065815115.1"/>
</dbReference>
<keyword evidence="1" id="KW-1185">Reference proteome</keyword>
<protein>
    <submittedName>
        <fullName evidence="2">Uncharacterized protein LOC136089268 isoform X1</fullName>
    </submittedName>
</protein>
<dbReference type="Proteomes" id="UP001652625">
    <property type="component" value="Chromosome 13"/>
</dbReference>
<reference evidence="2" key="1">
    <citation type="submission" date="2025-08" db="UniProtKB">
        <authorList>
            <consortium name="RefSeq"/>
        </authorList>
    </citation>
    <scope>IDENTIFICATION</scope>
</reference>
<gene>
    <name evidence="2" type="primary">LOC136089268</name>
</gene>
<evidence type="ECO:0000313" key="1">
    <source>
        <dbReference type="Proteomes" id="UP001652625"/>
    </source>
</evidence>